<dbReference type="RefSeq" id="XP_067510946.1">
    <property type="nucleotide sequence ID" value="XM_067654845.1"/>
</dbReference>
<keyword evidence="2" id="KW-1185">Reference proteome</keyword>
<dbReference type="AlphaFoldDB" id="I1BH70"/>
<dbReference type="GeneID" id="93607226"/>
<evidence type="ECO:0000313" key="2">
    <source>
        <dbReference type="Proteomes" id="UP000009138"/>
    </source>
</evidence>
<dbReference type="EMBL" id="CH476732">
    <property type="protein sequence ID" value="EIE75550.1"/>
    <property type="molecule type" value="Genomic_DNA"/>
</dbReference>
<dbReference type="Proteomes" id="UP000009138">
    <property type="component" value="Unassembled WGS sequence"/>
</dbReference>
<reference evidence="1 2" key="1">
    <citation type="journal article" date="2009" name="PLoS Genet.">
        <title>Genomic analysis of the basal lineage fungus Rhizopus oryzae reveals a whole-genome duplication.</title>
        <authorList>
            <person name="Ma L.-J."/>
            <person name="Ibrahim A.S."/>
            <person name="Skory C."/>
            <person name="Grabherr M.G."/>
            <person name="Burger G."/>
            <person name="Butler M."/>
            <person name="Elias M."/>
            <person name="Idnurm A."/>
            <person name="Lang B.F."/>
            <person name="Sone T."/>
            <person name="Abe A."/>
            <person name="Calvo S.E."/>
            <person name="Corrochano L.M."/>
            <person name="Engels R."/>
            <person name="Fu J."/>
            <person name="Hansberg W."/>
            <person name="Kim J.-M."/>
            <person name="Kodira C.D."/>
            <person name="Koehrsen M.J."/>
            <person name="Liu B."/>
            <person name="Miranda-Saavedra D."/>
            <person name="O'Leary S."/>
            <person name="Ortiz-Castellanos L."/>
            <person name="Poulter R."/>
            <person name="Rodriguez-Romero J."/>
            <person name="Ruiz-Herrera J."/>
            <person name="Shen Y.-Q."/>
            <person name="Zeng Q."/>
            <person name="Galagan J."/>
            <person name="Birren B.W."/>
            <person name="Cuomo C.A."/>
            <person name="Wickes B.L."/>
        </authorList>
    </citation>
    <scope>NUCLEOTIDE SEQUENCE [LARGE SCALE GENOMIC DNA]</scope>
    <source>
        <strain evidence="2">RA 99-880 / ATCC MYA-4621 / FGSC 9543 / NRRL 43880</strain>
    </source>
</reference>
<organism evidence="1 2">
    <name type="scientific">Rhizopus delemar (strain RA 99-880 / ATCC MYA-4621 / FGSC 9543 / NRRL 43880)</name>
    <name type="common">Mucormycosis agent</name>
    <name type="synonym">Rhizopus arrhizus var. delemar</name>
    <dbReference type="NCBI Taxonomy" id="246409"/>
    <lineage>
        <taxon>Eukaryota</taxon>
        <taxon>Fungi</taxon>
        <taxon>Fungi incertae sedis</taxon>
        <taxon>Mucoromycota</taxon>
        <taxon>Mucoromycotina</taxon>
        <taxon>Mucoromycetes</taxon>
        <taxon>Mucorales</taxon>
        <taxon>Mucorineae</taxon>
        <taxon>Rhizopodaceae</taxon>
        <taxon>Rhizopus</taxon>
    </lineage>
</organism>
<name>I1BH70_RHIO9</name>
<sequence>MTASAIPSKNLIRHTTFQREPQEIKHLSNIRTIFPGAS</sequence>
<accession>I1BH70</accession>
<dbReference type="VEuPathDB" id="FungiDB:RO3G_00254"/>
<dbReference type="InParanoid" id="I1BH70"/>
<evidence type="ECO:0000313" key="1">
    <source>
        <dbReference type="EMBL" id="EIE75550.1"/>
    </source>
</evidence>
<proteinExistence type="predicted"/>
<gene>
    <name evidence="1" type="ORF">RO3G_00254</name>
</gene>
<protein>
    <submittedName>
        <fullName evidence="1">Uncharacterized protein</fullName>
    </submittedName>
</protein>